<dbReference type="InterPro" id="IPR011032">
    <property type="entry name" value="GroES-like_sf"/>
</dbReference>
<protein>
    <submittedName>
        <fullName evidence="6">Chaperonin 10-like protein</fullName>
    </submittedName>
</protein>
<keyword evidence="7" id="KW-1185">Reference proteome</keyword>
<dbReference type="SUPFAM" id="SSF50129">
    <property type="entry name" value="GroES-like"/>
    <property type="match status" value="1"/>
</dbReference>
<comment type="caution">
    <text evidence="6">The sequence shown here is derived from an EMBL/GenBank/DDBJ whole genome shotgun (WGS) entry which is preliminary data.</text>
</comment>
<dbReference type="PANTHER" id="PTHR42813:SF4">
    <property type="entry name" value="NADP-DEPENDENT ISOPROPANOL DEHYDROGENASE"/>
    <property type="match status" value="1"/>
</dbReference>
<sequence>MKALVYTAKGKVELQDRPKPTLQFPSDAIVKLVKSTICGTDLHIRKGEVATCTPGRVLGHGGVGVIESVGTSVPSLRPGHRVVISCISSCATCFKYEQTEGAYQIFGQAAQHSALKVNS</sequence>
<organism evidence="6 7">
    <name type="scientific">Lasiosphaeris hirsuta</name>
    <dbReference type="NCBI Taxonomy" id="260670"/>
    <lineage>
        <taxon>Eukaryota</taxon>
        <taxon>Fungi</taxon>
        <taxon>Dikarya</taxon>
        <taxon>Ascomycota</taxon>
        <taxon>Pezizomycotina</taxon>
        <taxon>Sordariomycetes</taxon>
        <taxon>Sordariomycetidae</taxon>
        <taxon>Sordariales</taxon>
        <taxon>Lasiosphaeriaceae</taxon>
        <taxon>Lasiosphaeris</taxon>
    </lineage>
</organism>
<evidence type="ECO:0000259" key="5">
    <source>
        <dbReference type="Pfam" id="PF08240"/>
    </source>
</evidence>
<reference evidence="6" key="1">
    <citation type="submission" date="2023-06" db="EMBL/GenBank/DDBJ databases">
        <title>Genome-scale phylogeny and comparative genomics of the fungal order Sordariales.</title>
        <authorList>
            <consortium name="Lawrence Berkeley National Laboratory"/>
            <person name="Hensen N."/>
            <person name="Bonometti L."/>
            <person name="Westerberg I."/>
            <person name="Brannstrom I.O."/>
            <person name="Guillou S."/>
            <person name="Cros-Aarteil S."/>
            <person name="Calhoun S."/>
            <person name="Haridas S."/>
            <person name="Kuo A."/>
            <person name="Mondo S."/>
            <person name="Pangilinan J."/>
            <person name="Riley R."/>
            <person name="Labutti K."/>
            <person name="Andreopoulos B."/>
            <person name="Lipzen A."/>
            <person name="Chen C."/>
            <person name="Yanf M."/>
            <person name="Daum C."/>
            <person name="Ng V."/>
            <person name="Clum A."/>
            <person name="Steindorff A."/>
            <person name="Ohm R."/>
            <person name="Martin F."/>
            <person name="Silar P."/>
            <person name="Natvig D."/>
            <person name="Lalanne C."/>
            <person name="Gautier V."/>
            <person name="Ament-Velasquez S.L."/>
            <person name="Kruys A."/>
            <person name="Hutchinson M.I."/>
            <person name="Powell A.J."/>
            <person name="Barry K."/>
            <person name="Miller A.N."/>
            <person name="Grigoriev I.V."/>
            <person name="Debuchy R."/>
            <person name="Gladieux P."/>
            <person name="Thoren M.H."/>
            <person name="Johannesson H."/>
        </authorList>
    </citation>
    <scope>NUCLEOTIDE SEQUENCE</scope>
    <source>
        <strain evidence="6">SMH4607-1</strain>
    </source>
</reference>
<keyword evidence="4" id="KW-0862">Zinc</keyword>
<accession>A0AA39ZRA5</accession>
<evidence type="ECO:0000313" key="7">
    <source>
        <dbReference type="Proteomes" id="UP001172102"/>
    </source>
</evidence>
<feature type="domain" description="Alcohol dehydrogenase-like N-terminal" evidence="5">
    <location>
        <begin position="25"/>
        <end position="99"/>
    </location>
</feature>
<dbReference type="PANTHER" id="PTHR42813">
    <property type="entry name" value="ZINC-TYPE ALCOHOL DEHYDROGENASE-LIKE"/>
    <property type="match status" value="1"/>
</dbReference>
<dbReference type="Proteomes" id="UP001172102">
    <property type="component" value="Unassembled WGS sequence"/>
</dbReference>
<dbReference type="EMBL" id="JAUKUA010000009">
    <property type="protein sequence ID" value="KAK0702241.1"/>
    <property type="molecule type" value="Genomic_DNA"/>
</dbReference>
<dbReference type="InterPro" id="IPR013154">
    <property type="entry name" value="ADH-like_N"/>
</dbReference>
<evidence type="ECO:0000256" key="1">
    <source>
        <dbReference type="ARBA" id="ARBA00001947"/>
    </source>
</evidence>
<comment type="similarity">
    <text evidence="2">Belongs to the zinc-containing alcohol dehydrogenase family.</text>
</comment>
<dbReference type="AlphaFoldDB" id="A0AA39ZRA5"/>
<name>A0AA39ZRA5_9PEZI</name>
<comment type="cofactor">
    <cofactor evidence="1">
        <name>Zn(2+)</name>
        <dbReference type="ChEBI" id="CHEBI:29105"/>
    </cofactor>
</comment>
<evidence type="ECO:0000313" key="6">
    <source>
        <dbReference type="EMBL" id="KAK0702241.1"/>
    </source>
</evidence>
<keyword evidence="3" id="KW-0479">Metal-binding</keyword>
<dbReference type="Pfam" id="PF08240">
    <property type="entry name" value="ADH_N"/>
    <property type="match status" value="1"/>
</dbReference>
<evidence type="ECO:0000256" key="3">
    <source>
        <dbReference type="ARBA" id="ARBA00022723"/>
    </source>
</evidence>
<dbReference type="GO" id="GO:0046872">
    <property type="term" value="F:metal ion binding"/>
    <property type="evidence" value="ECO:0007669"/>
    <property type="project" value="UniProtKB-KW"/>
</dbReference>
<dbReference type="Gene3D" id="3.90.180.10">
    <property type="entry name" value="Medium-chain alcohol dehydrogenases, catalytic domain"/>
    <property type="match status" value="1"/>
</dbReference>
<evidence type="ECO:0000256" key="2">
    <source>
        <dbReference type="ARBA" id="ARBA00008072"/>
    </source>
</evidence>
<gene>
    <name evidence="6" type="ORF">B0H67DRAFT_650295</name>
</gene>
<evidence type="ECO:0000256" key="4">
    <source>
        <dbReference type="ARBA" id="ARBA00022833"/>
    </source>
</evidence>
<proteinExistence type="inferred from homology"/>